<sequence length="514" mass="57107">MAEDNKSKINGAVNVAPMPIDIVYNLTILNGETQYIVDVLDGVQLTRAVDCTPSKLTFKVPKDPNLNFEEGNAVSFEVNGVNVFKGYVFEKSRDNLDVISVIAYDQLRYLKNKDCYVLTPMRADEFVKNVCEDYGLKVGELDNTVWTTPEKPQIVFKDKSLQEMIMQLLDKTLINTPNHAYYHLYDDNGKIMLKSFESLKTDIYIDDDVIGGISYTTSIDKDTYNYVKVVRTVPNGKDKKLENTFIAVNEESVKKWGRLQYLIVPGEKDINATVEAKAVLSSKNRKTREIKLNNVIGDVRVRGGSMVYVKKNFGDVIVNNYMQVSSVTHDFKTGYHSMTLDLRWGDAPQSYEVKKDTDAETVKKIQAEKAKNKKGASTLKTAAGGTAGQVDTAFSANDGRVSQYGSNGCADTVCAAGSYYNSDLKDEFNKGTARVDTLRENLEAKGYTTEQYTGNANKGDLLIYGNDDHVVIADGSGGCFGNSSKRGYAMKYGNVNYAWHNDEAPTKIIRMGAS</sequence>
<evidence type="ECO:0000259" key="1">
    <source>
        <dbReference type="Pfam" id="PF24032"/>
    </source>
</evidence>
<dbReference type="EMBL" id="BK057791">
    <property type="protein sequence ID" value="DAE91890.1"/>
    <property type="molecule type" value="Genomic_DNA"/>
</dbReference>
<dbReference type="SUPFAM" id="SSF69279">
    <property type="entry name" value="Phage tail proteins"/>
    <property type="match status" value="1"/>
</dbReference>
<feature type="domain" description="YqbQ/XkdQ" evidence="1">
    <location>
        <begin position="44"/>
        <end position="343"/>
    </location>
</feature>
<reference evidence="2" key="1">
    <citation type="journal article" date="2021" name="Proc. Natl. Acad. Sci. U.S.A.">
        <title>A Catalog of Tens of Thousands of Viruses from Human Metagenomes Reveals Hidden Associations with Chronic Diseases.</title>
        <authorList>
            <person name="Tisza M.J."/>
            <person name="Buck C.B."/>
        </authorList>
    </citation>
    <scope>NUCLEOTIDE SEQUENCE</scope>
    <source>
        <strain evidence="2">CtwNf2</strain>
    </source>
</reference>
<protein>
    <submittedName>
        <fullName evidence="2">43 kDa tail protein</fullName>
    </submittedName>
</protein>
<organism evidence="2">
    <name type="scientific">Siphoviridae sp. ctwNf2</name>
    <dbReference type="NCBI Taxonomy" id="2827597"/>
    <lineage>
        <taxon>Viruses</taxon>
        <taxon>Duplodnaviria</taxon>
        <taxon>Heunggongvirae</taxon>
        <taxon>Uroviricota</taxon>
        <taxon>Caudoviricetes</taxon>
    </lineage>
</organism>
<dbReference type="InterPro" id="IPR056937">
    <property type="entry name" value="YqbQ/XkdQ"/>
</dbReference>
<dbReference type="Pfam" id="PF24032">
    <property type="entry name" value="YQBQ"/>
    <property type="match status" value="1"/>
</dbReference>
<accession>A0A8S5RRC2</accession>
<name>A0A8S5RRC2_9CAUD</name>
<evidence type="ECO:0000313" key="2">
    <source>
        <dbReference type="EMBL" id="DAE91890.1"/>
    </source>
</evidence>
<proteinExistence type="predicted"/>